<accession>A0A9Q1CFN0</accession>
<feature type="domain" description="DDHD" evidence="6">
    <location>
        <begin position="1216"/>
        <end position="1402"/>
    </location>
</feature>
<dbReference type="InterPro" id="IPR001666">
    <property type="entry name" value="PI_transfer"/>
</dbReference>
<feature type="compositionally biased region" description="Acidic residues" evidence="5">
    <location>
        <begin position="903"/>
        <end position="919"/>
    </location>
</feature>
<dbReference type="PROSITE" id="PS51186">
    <property type="entry name" value="GNAT"/>
    <property type="match status" value="1"/>
</dbReference>
<dbReference type="Pfam" id="PF02121">
    <property type="entry name" value="IP_trans"/>
    <property type="match status" value="3"/>
</dbReference>
<dbReference type="PANTHER" id="PTHR10658:SF81">
    <property type="entry name" value="PROTEIN RETINAL DEGENERATION B"/>
    <property type="match status" value="1"/>
</dbReference>
<dbReference type="Pfam" id="PF08418">
    <property type="entry name" value="Pol_alpha_B_N"/>
    <property type="match status" value="1"/>
</dbReference>
<dbReference type="SUPFAM" id="SSF56784">
    <property type="entry name" value="HAD-like"/>
    <property type="match status" value="1"/>
</dbReference>
<dbReference type="FunFam" id="3.40.50.1000:FF:000173">
    <property type="entry name" value="Membrane-associated phosphatidylinositol transfer protein 2"/>
    <property type="match status" value="1"/>
</dbReference>
<dbReference type="SUPFAM" id="SSF55729">
    <property type="entry name" value="Acyl-CoA N-acyltransferases (Nat)"/>
    <property type="match status" value="2"/>
</dbReference>
<dbReference type="InterPro" id="IPR013627">
    <property type="entry name" value="Pol_alpha_B_N"/>
</dbReference>
<dbReference type="EMBL" id="JAIZAY010000004">
    <property type="protein sequence ID" value="KAJ8044065.1"/>
    <property type="molecule type" value="Genomic_DNA"/>
</dbReference>
<dbReference type="PANTHER" id="PTHR10658">
    <property type="entry name" value="PHOSPHATIDYLINOSITOL TRANSFER PROTEIN"/>
    <property type="match status" value="1"/>
</dbReference>
<feature type="compositionally biased region" description="Basic and acidic residues" evidence="5">
    <location>
        <begin position="1782"/>
        <end position="1796"/>
    </location>
</feature>
<reference evidence="8" key="1">
    <citation type="submission" date="2021-10" db="EMBL/GenBank/DDBJ databases">
        <title>Tropical sea cucumber genome reveals ecological adaptation and Cuvierian tubules defense mechanism.</title>
        <authorList>
            <person name="Chen T."/>
        </authorList>
    </citation>
    <scope>NUCLEOTIDE SEQUENCE</scope>
    <source>
        <strain evidence="8">Nanhai2018</strain>
        <tissue evidence="8">Muscle</tissue>
    </source>
</reference>
<keyword evidence="9" id="KW-1185">Reference proteome</keyword>
<dbReference type="SMART" id="SM01127">
    <property type="entry name" value="DDHD"/>
    <property type="match status" value="1"/>
</dbReference>
<feature type="compositionally biased region" description="Polar residues" evidence="5">
    <location>
        <begin position="154"/>
        <end position="167"/>
    </location>
</feature>
<dbReference type="InterPro" id="IPR055261">
    <property type="entry name" value="PI_transfer_N"/>
</dbReference>
<feature type="region of interest" description="Disordered" evidence="5">
    <location>
        <begin position="1756"/>
        <end position="1796"/>
    </location>
</feature>
<dbReference type="GO" id="GO:0035091">
    <property type="term" value="F:phosphatidylinositol binding"/>
    <property type="evidence" value="ECO:0007669"/>
    <property type="project" value="TreeGrafter"/>
</dbReference>
<proteinExistence type="inferred from homology"/>
<evidence type="ECO:0000313" key="8">
    <source>
        <dbReference type="EMBL" id="KAJ8044065.1"/>
    </source>
</evidence>
<keyword evidence="2" id="KW-0597">Phosphoprotein</keyword>
<dbReference type="Pfam" id="PF24694">
    <property type="entry name" value="LNS2_PITM1-3"/>
    <property type="match status" value="1"/>
</dbReference>
<feature type="compositionally biased region" description="Polar residues" evidence="5">
    <location>
        <begin position="177"/>
        <end position="193"/>
    </location>
</feature>
<evidence type="ECO:0000256" key="3">
    <source>
        <dbReference type="ARBA" id="ARBA00022837"/>
    </source>
</evidence>
<dbReference type="Pfam" id="PF00583">
    <property type="entry name" value="Acetyltransf_1"/>
    <property type="match status" value="1"/>
</dbReference>
<evidence type="ECO:0000256" key="2">
    <source>
        <dbReference type="ARBA" id="ARBA00022553"/>
    </source>
</evidence>
<protein>
    <submittedName>
        <fullName evidence="8">Membrane-associated phosphatidylinositol transfer protein 1</fullName>
    </submittedName>
</protein>
<feature type="compositionally biased region" description="Polar residues" evidence="5">
    <location>
        <begin position="943"/>
        <end position="963"/>
    </location>
</feature>
<dbReference type="GO" id="GO:0031210">
    <property type="term" value="F:phosphatidylcholine binding"/>
    <property type="evidence" value="ECO:0007669"/>
    <property type="project" value="TreeGrafter"/>
</dbReference>
<feature type="compositionally biased region" description="Basic and acidic residues" evidence="5">
    <location>
        <begin position="226"/>
        <end position="238"/>
    </location>
</feature>
<dbReference type="InterPro" id="IPR043034">
    <property type="entry name" value="DNA_pol_alpha_B_N_sf"/>
</dbReference>
<dbReference type="GO" id="GO:0008526">
    <property type="term" value="F:phosphatidylinositol transfer activity"/>
    <property type="evidence" value="ECO:0007669"/>
    <property type="project" value="TreeGrafter"/>
</dbReference>
<evidence type="ECO:0000256" key="5">
    <source>
        <dbReference type="SAM" id="MobiDB-lite"/>
    </source>
</evidence>
<feature type="domain" description="N-acetyltransferase" evidence="7">
    <location>
        <begin position="312"/>
        <end position="458"/>
    </location>
</feature>
<dbReference type="CDD" id="cd04301">
    <property type="entry name" value="NAT_SF"/>
    <property type="match status" value="2"/>
</dbReference>
<evidence type="ECO:0000313" key="9">
    <source>
        <dbReference type="Proteomes" id="UP001152320"/>
    </source>
</evidence>
<dbReference type="InterPro" id="IPR004177">
    <property type="entry name" value="DDHD_dom"/>
</dbReference>
<dbReference type="Gene3D" id="1.10.8.530">
    <property type="entry name" value="DNA polymerase alpha-primase, subunit B, N-terminal domain"/>
    <property type="match status" value="1"/>
</dbReference>
<dbReference type="InterPro" id="IPR023393">
    <property type="entry name" value="START-like_dom_sf"/>
</dbReference>
<keyword evidence="4" id="KW-0175">Coiled coil</keyword>
<dbReference type="Pfam" id="PF24695">
    <property type="entry name" value="PITM1-3"/>
    <property type="match status" value="1"/>
</dbReference>
<dbReference type="Pfam" id="PF02862">
    <property type="entry name" value="DDHD"/>
    <property type="match status" value="2"/>
</dbReference>
<dbReference type="PROSITE" id="PS51043">
    <property type="entry name" value="DDHD"/>
    <property type="match status" value="1"/>
</dbReference>
<feature type="coiled-coil region" evidence="4">
    <location>
        <begin position="671"/>
        <end position="701"/>
    </location>
</feature>
<dbReference type="Gene3D" id="3.40.630.30">
    <property type="match status" value="2"/>
</dbReference>
<gene>
    <name evidence="8" type="ORF">HOLleu_11428</name>
</gene>
<comment type="similarity">
    <text evidence="1">Belongs to the PtdIns transfer protein family. PI transfer class IIA subfamily.</text>
</comment>
<dbReference type="OrthoDB" id="10053061at2759"/>
<feature type="compositionally biased region" description="Acidic residues" evidence="5">
    <location>
        <begin position="354"/>
        <end position="363"/>
    </location>
</feature>
<feature type="compositionally biased region" description="Low complexity" evidence="5">
    <location>
        <begin position="59"/>
        <end position="76"/>
    </location>
</feature>
<feature type="compositionally biased region" description="Basic and acidic residues" evidence="5">
    <location>
        <begin position="931"/>
        <end position="940"/>
    </location>
</feature>
<dbReference type="GO" id="GO:0005737">
    <property type="term" value="C:cytoplasm"/>
    <property type="evidence" value="ECO:0007669"/>
    <property type="project" value="TreeGrafter"/>
</dbReference>
<dbReference type="InterPro" id="IPR016181">
    <property type="entry name" value="Acyl_CoA_acyltransferase"/>
</dbReference>
<evidence type="ECO:0000256" key="4">
    <source>
        <dbReference type="SAM" id="Coils"/>
    </source>
</evidence>
<dbReference type="Gene3D" id="3.30.530.20">
    <property type="match status" value="2"/>
</dbReference>
<feature type="compositionally biased region" description="Polar residues" evidence="5">
    <location>
        <begin position="327"/>
        <end position="338"/>
    </location>
</feature>
<evidence type="ECO:0000259" key="6">
    <source>
        <dbReference type="PROSITE" id="PS51043"/>
    </source>
</evidence>
<dbReference type="GO" id="GO:0046872">
    <property type="term" value="F:metal ion binding"/>
    <property type="evidence" value="ECO:0007669"/>
    <property type="project" value="InterPro"/>
</dbReference>
<sequence length="1808" mass="201013">MLTKEYRIPLPLKVEEYRIAQLYMIQVCRGWSAREWDLIRQRSEERGKAIPKKKRSSKSSKASSSKSSSHGSSHSRSQSKKKKSVSGSAPANPTEEAIRTGSGSARPGPTVQSSMENASEIGGSTAWTGLPHLPSDVQPETGGNAVNPALPSLPASNPTETETQSGNHDNRQPVPITCTTTPVDNQISASNVDPSHLQLVPSSGIPAQDPGEDIELSFSSDLRSALTRDFEGFSERSRSSRRSKSGSRKKRRRRRSSSSSSSSSHRCHRRRRPDSSLPTEALSQLVALLSQSVERLPASNIPDPTHPQSGPVEVDPESALENPDTIGDSSSDQEQETPNVGVPRFRNDRCFSDDASDDSDDDPILGTMFSRDAFDKAVDVIRKQLVVVDKERRGQGLGKKLIELAENYAKVSGYDAIYLSTYDMMKFYEHLGYQYCEPVHTIGAQARRGQGLGRKLMELAESQALKSGYDTMYLCTYDKQAFYEHLGYQYCKPVNTLGAQFYIFFSPLILVVELCSVYRLDAAEISAEWMAFSVQYGQLEITFSNLEKLESEVLQKRTITSKKPKSNQGTPVLFESPNIPTHRSLLSKHQTIREGNSALLPAKEGLLWDQCHHLCESTPSQKYSSRSNKGEVVARYGDLNAVQWAGSNPWMCKIDAFNPECTLKAKYKYMFQKLTEKAHILNDMIEEMAQQLQEKHNIEELSHVAIPLQVSCHLIDMVNDPVASGDYVAEEDPTLYSSEKMHRGPLPADWIRTDSDHNFIPHTLRKTMLHAHRQAWCWQDEWCDLKMEDIRRLEQEAARELQEKMAEAHMDDEMMISKNGDLHESLKAVELRSDSQTERGSSRIDSIGSEFTVDESVFGMDSPSSSFSASRRRLSQRLSSDSKGSDQHIIAHWRMNSIRQESDGSEEEDEFYDAQDWIEEEHPPPVMTHWSSEDMLHGVDPDGNSQQASEDGSPAASDSQENATVTGSEVNILLLILHGGNVLDGMQDIAAKNSDINTFKAAFDAVIPAHFPSAMGRIAFRLVPCPSTCCEVMSLLSKLSPRTYSTQSHVAERSFPFSCMDSIPLDAIPILATSSAEYADVISTTVCVVGDCMGAILGYDAICRGSYPAPSRSSTVTFHSTLGDSLPQLTMTKTASLSSAHGSMENDVRNCHSSNDLDGLNDVVRRRNQDHSPRPVVDGTKRFSSPIFTNIDYDALAEERRYSQASITSDMMVPRLEFEVVHFFSFGSPLGLVLAYRDSIQDVKSALPPKPACYQVYNLFHRTDPSAMRIEPLLEAKFSLLAPASIARYQKFPLGDGHTHDLFDCLSTNHILFSECQQESLHSPSPTARSATLASTSTDGSDCEAMFHSIQAKWWGCKRLDYALYCPEALQAFPTGALPHLFHASYWESTDVVAFILRQVFQQENVSINTGDGTTVAFFTPSQPREKWQRKRTSMKMKGQMSKISHDYQCGLHAAAYHAALYYQKITTCLASQQSVNPNHRGKDAIILEGEQQILSGRFMYSTWDMVTLTGEKVDVHIMTQPPLGEWVCFGTEVTNSNGWIQFTIPESRRLSHGVYPVKMVVRGDHTYADCYLTVVPPGTECVVFSIDGSFTASVSIMGKDPKVRAGAVDVVRHWQELNYLIIYVTARPSMQKAKVVKWLAQHNFPHGMVSFCDGISTDPLRQKASYLKGLVDQAKISIHKAYGSNKDIWVYTSVGLSQSQIFIVGKVSKKLQTQVQTLSNGYAAHLEQLVECSRPAVGNSRLVLRRGCFSLPGQLQSHRPAKQPAHRTASYHGPTAGRSQKGKDNSAKTREGRISEGDVGLTVKFDI</sequence>
<dbReference type="InterPro" id="IPR031315">
    <property type="entry name" value="LNS2/PITP"/>
</dbReference>
<comment type="caution">
    <text evidence="8">The sequence shown here is derived from an EMBL/GenBank/DDBJ whole genome shotgun (WGS) entry which is preliminary data.</text>
</comment>
<dbReference type="Pfam" id="PF13508">
    <property type="entry name" value="Acetyltransf_7"/>
    <property type="match status" value="1"/>
</dbReference>
<dbReference type="InterPro" id="IPR000182">
    <property type="entry name" value="GNAT_dom"/>
</dbReference>
<feature type="region of interest" description="Disordered" evidence="5">
    <location>
        <begin position="855"/>
        <end position="963"/>
    </location>
</feature>
<dbReference type="GO" id="GO:0016747">
    <property type="term" value="F:acyltransferase activity, transferring groups other than amino-acyl groups"/>
    <property type="evidence" value="ECO:0007669"/>
    <property type="project" value="InterPro"/>
</dbReference>
<name>A0A9Q1CFN0_HOLLE</name>
<evidence type="ECO:0000259" key="7">
    <source>
        <dbReference type="PROSITE" id="PS51186"/>
    </source>
</evidence>
<feature type="region of interest" description="Disordered" evidence="5">
    <location>
        <begin position="42"/>
        <end position="278"/>
    </location>
</feature>
<feature type="region of interest" description="Disordered" evidence="5">
    <location>
        <begin position="297"/>
        <end position="363"/>
    </location>
</feature>
<feature type="compositionally biased region" description="Basic residues" evidence="5">
    <location>
        <begin position="49"/>
        <end position="58"/>
    </location>
</feature>
<feature type="coiled-coil region" evidence="4">
    <location>
        <begin position="783"/>
        <end position="811"/>
    </location>
</feature>
<dbReference type="GO" id="GO:0008525">
    <property type="term" value="F:phosphatidylcholine transporter activity"/>
    <property type="evidence" value="ECO:0007669"/>
    <property type="project" value="TreeGrafter"/>
</dbReference>
<organism evidence="8 9">
    <name type="scientific">Holothuria leucospilota</name>
    <name type="common">Black long sea cucumber</name>
    <name type="synonym">Mertensiothuria leucospilota</name>
    <dbReference type="NCBI Taxonomy" id="206669"/>
    <lineage>
        <taxon>Eukaryota</taxon>
        <taxon>Metazoa</taxon>
        <taxon>Echinodermata</taxon>
        <taxon>Eleutherozoa</taxon>
        <taxon>Echinozoa</taxon>
        <taxon>Holothuroidea</taxon>
        <taxon>Aspidochirotacea</taxon>
        <taxon>Aspidochirotida</taxon>
        <taxon>Holothuriidae</taxon>
        <taxon>Holothuria</taxon>
    </lineage>
</organism>
<evidence type="ECO:0000256" key="1">
    <source>
        <dbReference type="ARBA" id="ARBA00010316"/>
    </source>
</evidence>
<feature type="compositionally biased region" description="Basic residues" evidence="5">
    <location>
        <begin position="239"/>
        <end position="256"/>
    </location>
</feature>
<dbReference type="SUPFAM" id="SSF55961">
    <property type="entry name" value="Bet v1-like"/>
    <property type="match status" value="2"/>
</dbReference>
<dbReference type="InterPro" id="IPR036412">
    <property type="entry name" value="HAD-like_sf"/>
</dbReference>
<dbReference type="Proteomes" id="UP001152320">
    <property type="component" value="Chromosome 4"/>
</dbReference>
<dbReference type="SMART" id="SM00775">
    <property type="entry name" value="LNS2"/>
    <property type="match status" value="1"/>
</dbReference>
<keyword evidence="3" id="KW-0106">Calcium</keyword>